<dbReference type="EMBL" id="CP021435">
    <property type="protein sequence ID" value="ATJ82372.1"/>
    <property type="molecule type" value="Genomic_DNA"/>
</dbReference>
<dbReference type="Proteomes" id="UP000219993">
    <property type="component" value="Chromosome"/>
</dbReference>
<proteinExistence type="predicted"/>
<organism evidence="2 3">
    <name type="scientific">Halomonas beimenensis</name>
    <dbReference type="NCBI Taxonomy" id="475662"/>
    <lineage>
        <taxon>Bacteria</taxon>
        <taxon>Pseudomonadati</taxon>
        <taxon>Pseudomonadota</taxon>
        <taxon>Gammaproteobacteria</taxon>
        <taxon>Oceanospirillales</taxon>
        <taxon>Halomonadaceae</taxon>
        <taxon>Halomonas</taxon>
    </lineage>
</organism>
<feature type="domain" description="FRG" evidence="1">
    <location>
        <begin position="25"/>
        <end position="123"/>
    </location>
</feature>
<keyword evidence="3" id="KW-1185">Reference proteome</keyword>
<evidence type="ECO:0000313" key="2">
    <source>
        <dbReference type="EMBL" id="ATJ82372.1"/>
    </source>
</evidence>
<reference evidence="2 3" key="1">
    <citation type="journal article" date="2017" name="Sci. Rep.">
        <title>Revealing the Saline Adaptation Strategies of the Halophilic Bacterium Halomonas beimenensis through High-throughput Omics and Transposon Mutagenesis Approaches.</title>
        <authorList>
            <person name="Chen Y.H."/>
            <person name="Lin S.S."/>
            <person name="Shyu Y.T."/>
        </authorList>
    </citation>
    <scope>NUCLEOTIDE SEQUENCE [LARGE SCALE GENOMIC DNA]</scope>
    <source>
        <strain evidence="2 3">NTU-111</strain>
    </source>
</reference>
<evidence type="ECO:0000313" key="3">
    <source>
        <dbReference type="Proteomes" id="UP000219993"/>
    </source>
</evidence>
<gene>
    <name evidence="2" type="ORF">BEI_1385</name>
</gene>
<accession>A0A291P671</accession>
<dbReference type="AlphaFoldDB" id="A0A291P671"/>
<sequence length="253" mass="28685">MSMKHDAIEVATVSDLIATLRAHSEGQTLWYRGQGDKSWPLVPSIVRAYPDAPVETEWALLKRFRQNAPRLLSEAVTTEWEWLFLMQHYGVETRLLDWTESPLLALYFSVYNDERDDTDAALWVLDPLHFNHSNNCGGSIPGDFPFCGVDNLMEGYLTRNVMASVQSPQNPIAAMAPRSSARIAAQLGVFTVFHADFEPLENLCERQHVWKYIIPAASKPRIRKDLEVLQINKFSLFPELANAAQLAKERING</sequence>
<dbReference type="OrthoDB" id="9816036at2"/>
<dbReference type="InterPro" id="IPR014966">
    <property type="entry name" value="FRG-dom"/>
</dbReference>
<dbReference type="KEGG" id="hbe:BEI_1385"/>
<name>A0A291P671_9GAMM</name>
<dbReference type="SMART" id="SM00901">
    <property type="entry name" value="FRG"/>
    <property type="match status" value="1"/>
</dbReference>
<evidence type="ECO:0000259" key="1">
    <source>
        <dbReference type="SMART" id="SM00901"/>
    </source>
</evidence>
<dbReference type="Pfam" id="PF08867">
    <property type="entry name" value="FRG"/>
    <property type="match status" value="1"/>
</dbReference>
<protein>
    <recommendedName>
        <fullName evidence="1">FRG domain-containing protein</fullName>
    </recommendedName>
</protein>